<evidence type="ECO:0000313" key="2">
    <source>
        <dbReference type="EMBL" id="PJE79457.1"/>
    </source>
</evidence>
<feature type="domain" description="ISXO2-like transposase" evidence="1">
    <location>
        <begin position="6"/>
        <end position="155"/>
    </location>
</feature>
<reference evidence="2" key="1">
    <citation type="journal article" date="2017" name="Appl. Environ. Microbiol.">
        <title>Molecular characterization of an Endozoicomonas-like organism causing infection in king scallop Pecten maximus L.</title>
        <authorList>
            <person name="Cano I."/>
            <person name="van Aerle R."/>
            <person name="Ross S."/>
            <person name="Verner-Jeffreys D.W."/>
            <person name="Paley R.K."/>
            <person name="Rimmer G."/>
            <person name="Ryder D."/>
            <person name="Hooper P."/>
            <person name="Stone D."/>
            <person name="Feist S.W."/>
        </authorList>
    </citation>
    <scope>NUCLEOTIDE SEQUENCE</scope>
</reference>
<gene>
    <name evidence="2" type="ORF">CI610_01554</name>
</gene>
<sequence>MTRQKKLEGIIEVDETFFWESFKGQRDGLPRAPGRRVREKVKARRSPVMVARDRQVNTVDRGLKNEGGRGMVDDLKGRISIEALVYADASLAHESLTRKLGFPFKELTTSAGQYVREEVFHILHINATQPFKTMDSRCFSWSGDKIPLSLSWLASYVIRALRTNDRKNDCYFSKVLGASTV</sequence>
<dbReference type="EMBL" id="NSIT01000067">
    <property type="protein sequence ID" value="PJE79457.1"/>
    <property type="molecule type" value="Genomic_DNA"/>
</dbReference>
<organism evidence="2">
    <name type="scientific">invertebrate metagenome</name>
    <dbReference type="NCBI Taxonomy" id="1711999"/>
    <lineage>
        <taxon>unclassified sequences</taxon>
        <taxon>metagenomes</taxon>
        <taxon>organismal metagenomes</taxon>
    </lineage>
</organism>
<dbReference type="AlphaFoldDB" id="A0A2H9T8D4"/>
<protein>
    <recommendedName>
        <fullName evidence="1">ISXO2-like transposase domain-containing protein</fullName>
    </recommendedName>
</protein>
<proteinExistence type="predicted"/>
<name>A0A2H9T8D4_9ZZZZ</name>
<comment type="caution">
    <text evidence="2">The sequence shown here is derived from an EMBL/GenBank/DDBJ whole genome shotgun (WGS) entry which is preliminary data.</text>
</comment>
<dbReference type="SMART" id="SM01126">
    <property type="entry name" value="DDE_Tnp_IS1595"/>
    <property type="match status" value="1"/>
</dbReference>
<dbReference type="InterPro" id="IPR024445">
    <property type="entry name" value="Tnp_ISXO2-like"/>
</dbReference>
<accession>A0A2H9T8D4</accession>
<evidence type="ECO:0000259" key="1">
    <source>
        <dbReference type="SMART" id="SM01126"/>
    </source>
</evidence>